<feature type="compositionally biased region" description="Basic and acidic residues" evidence="1">
    <location>
        <begin position="30"/>
        <end position="40"/>
    </location>
</feature>
<dbReference type="Proteomes" id="UP000004550">
    <property type="component" value="Chromosome"/>
</dbReference>
<proteinExistence type="predicted"/>
<reference evidence="3 4" key="1">
    <citation type="journal article" date="2012" name="J. Bacteriol.">
        <title>Genome sequence of Sphingobium indicum B90A, a hexachlorocyclohexane-degrading bacterium.</title>
        <authorList>
            <person name="Anand S."/>
            <person name="Sangwan N."/>
            <person name="Lata P."/>
            <person name="Kaur J."/>
            <person name="Dua A."/>
            <person name="Singh A.K."/>
            <person name="Verma M."/>
            <person name="Kaur J."/>
            <person name="Khurana J.P."/>
            <person name="Khurana P."/>
            <person name="Mathur S."/>
            <person name="Lal R."/>
        </authorList>
    </citation>
    <scope>NUCLEOTIDE SEQUENCE [LARGE SCALE GENOMIC DNA]</scope>
    <source>
        <strain evidence="4">DSM 16412 / CCM 7286 / MTCC 6364 / B90A</strain>
    </source>
</reference>
<keyword evidence="2" id="KW-0732">Signal</keyword>
<dbReference type="EMBL" id="CP013070">
    <property type="protein sequence ID" value="APL93224.1"/>
    <property type="molecule type" value="Genomic_DNA"/>
</dbReference>
<evidence type="ECO:0000313" key="3">
    <source>
        <dbReference type="EMBL" id="APL93224.1"/>
    </source>
</evidence>
<evidence type="ECO:0000313" key="4">
    <source>
        <dbReference type="Proteomes" id="UP000004550"/>
    </source>
</evidence>
<organism evidence="3 4">
    <name type="scientific">Sphingobium indicum (strain DSM 16412 / CCM 7286 / MTCC 6364 / B90A)</name>
    <dbReference type="NCBI Taxonomy" id="861109"/>
    <lineage>
        <taxon>Bacteria</taxon>
        <taxon>Pseudomonadati</taxon>
        <taxon>Pseudomonadota</taxon>
        <taxon>Alphaproteobacteria</taxon>
        <taxon>Sphingomonadales</taxon>
        <taxon>Sphingomonadaceae</taxon>
        <taxon>Sphingobium</taxon>
    </lineage>
</organism>
<gene>
    <name evidence="3" type="ORF">SIDU_01040</name>
</gene>
<evidence type="ECO:0000256" key="1">
    <source>
        <dbReference type="SAM" id="MobiDB-lite"/>
    </source>
</evidence>
<protein>
    <recommendedName>
        <fullName evidence="5">Energy transducer TonB</fullName>
    </recommendedName>
</protein>
<dbReference type="KEGG" id="sinb:SIDU_01040"/>
<name>A0A1L5BK45_SPHIB</name>
<feature type="region of interest" description="Disordered" evidence="1">
    <location>
        <begin position="21"/>
        <end position="72"/>
    </location>
</feature>
<dbReference type="AlphaFoldDB" id="A0A1L5BK45"/>
<feature type="chain" id="PRO_5009859996" description="Energy transducer TonB" evidence="2">
    <location>
        <begin position="26"/>
        <end position="202"/>
    </location>
</feature>
<evidence type="ECO:0000256" key="2">
    <source>
        <dbReference type="SAM" id="SignalP"/>
    </source>
</evidence>
<dbReference type="PROSITE" id="PS51257">
    <property type="entry name" value="PROKAR_LIPOPROTEIN"/>
    <property type="match status" value="1"/>
</dbReference>
<feature type="signal peptide" evidence="2">
    <location>
        <begin position="1"/>
        <end position="25"/>
    </location>
</feature>
<evidence type="ECO:0008006" key="5">
    <source>
        <dbReference type="Google" id="ProtNLM"/>
    </source>
</evidence>
<sequence length="202" mass="21127">MNAGKTLFPMLALALVAGCSPGSNGQSGAKAEERPGEPREAVGSLAMPDMPPRREEAAEALPASSGIDAAPLHAGEKGAGRLADAGAASAAPLRLLPMKPSVVNIPPPPYVPDLPPSDGAADLQPFPDEVTRYMVDRDGCDHFRGEEAYDAERLAYLQDNIAALCTGTDARLALLRHRYAHDPAVMSALSGYDDRIEGNASQ</sequence>
<accession>A0A1L5BK45</accession>
<dbReference type="RefSeq" id="WP_007681940.1">
    <property type="nucleotide sequence ID" value="NZ_CP013070.1"/>
</dbReference>